<comment type="caution">
    <text evidence="2">The sequence shown here is derived from an EMBL/GenBank/DDBJ whole genome shotgun (WGS) entry which is preliminary data.</text>
</comment>
<sequence length="181" mass="18732">MPKRPQTPETPGDSTKGPQTPKTPGDSTKGPQTPKTPGDSTGGPQTPLASGESTGVETPQIPPPSGDCNSVETTNNYGLTSNVNNQIATGGTNYYNTQNQNINVSGDLHLTTPGGRLVGWPTGSGGGDEDDGRRDAIPDPIIPQELEDVSRKVEKELKDAIESFMSKGHAALAPRGGASQS</sequence>
<feature type="region of interest" description="Disordered" evidence="1">
    <location>
        <begin position="1"/>
        <end position="81"/>
    </location>
</feature>
<feature type="region of interest" description="Disordered" evidence="1">
    <location>
        <begin position="124"/>
        <end position="143"/>
    </location>
</feature>
<evidence type="ECO:0000313" key="2">
    <source>
        <dbReference type="EMBL" id="TEB23070.1"/>
    </source>
</evidence>
<protein>
    <submittedName>
        <fullName evidence="2">Uncharacterized protein</fullName>
    </submittedName>
</protein>
<name>A0A4Y7SMG9_COPMI</name>
<evidence type="ECO:0000256" key="1">
    <source>
        <dbReference type="SAM" id="MobiDB-lite"/>
    </source>
</evidence>
<organism evidence="2 3">
    <name type="scientific">Coprinellus micaceus</name>
    <name type="common">Glistening ink-cap mushroom</name>
    <name type="synonym">Coprinus micaceus</name>
    <dbReference type="NCBI Taxonomy" id="71717"/>
    <lineage>
        <taxon>Eukaryota</taxon>
        <taxon>Fungi</taxon>
        <taxon>Dikarya</taxon>
        <taxon>Basidiomycota</taxon>
        <taxon>Agaricomycotina</taxon>
        <taxon>Agaricomycetes</taxon>
        <taxon>Agaricomycetidae</taxon>
        <taxon>Agaricales</taxon>
        <taxon>Agaricineae</taxon>
        <taxon>Psathyrellaceae</taxon>
        <taxon>Coprinellus</taxon>
    </lineage>
</organism>
<dbReference type="EMBL" id="QPFP01000082">
    <property type="protein sequence ID" value="TEB23070.1"/>
    <property type="molecule type" value="Genomic_DNA"/>
</dbReference>
<gene>
    <name evidence="2" type="ORF">FA13DRAFT_1740373</name>
</gene>
<accession>A0A4Y7SMG9</accession>
<proteinExistence type="predicted"/>
<feature type="compositionally biased region" description="Polar residues" evidence="1">
    <location>
        <begin position="67"/>
        <end position="81"/>
    </location>
</feature>
<keyword evidence="3" id="KW-1185">Reference proteome</keyword>
<dbReference type="AlphaFoldDB" id="A0A4Y7SMG9"/>
<reference evidence="2 3" key="1">
    <citation type="journal article" date="2019" name="Nat. Ecol. Evol.">
        <title>Megaphylogeny resolves global patterns of mushroom evolution.</title>
        <authorList>
            <person name="Varga T."/>
            <person name="Krizsan K."/>
            <person name="Foldi C."/>
            <person name="Dima B."/>
            <person name="Sanchez-Garcia M."/>
            <person name="Sanchez-Ramirez S."/>
            <person name="Szollosi G.J."/>
            <person name="Szarkandi J.G."/>
            <person name="Papp V."/>
            <person name="Albert L."/>
            <person name="Andreopoulos W."/>
            <person name="Angelini C."/>
            <person name="Antonin V."/>
            <person name="Barry K.W."/>
            <person name="Bougher N.L."/>
            <person name="Buchanan P."/>
            <person name="Buyck B."/>
            <person name="Bense V."/>
            <person name="Catcheside P."/>
            <person name="Chovatia M."/>
            <person name="Cooper J."/>
            <person name="Damon W."/>
            <person name="Desjardin D."/>
            <person name="Finy P."/>
            <person name="Geml J."/>
            <person name="Haridas S."/>
            <person name="Hughes K."/>
            <person name="Justo A."/>
            <person name="Karasinski D."/>
            <person name="Kautmanova I."/>
            <person name="Kiss B."/>
            <person name="Kocsube S."/>
            <person name="Kotiranta H."/>
            <person name="LaButti K.M."/>
            <person name="Lechner B.E."/>
            <person name="Liimatainen K."/>
            <person name="Lipzen A."/>
            <person name="Lukacs Z."/>
            <person name="Mihaltcheva S."/>
            <person name="Morgado L.N."/>
            <person name="Niskanen T."/>
            <person name="Noordeloos M.E."/>
            <person name="Ohm R.A."/>
            <person name="Ortiz-Santana B."/>
            <person name="Ovrebo C."/>
            <person name="Racz N."/>
            <person name="Riley R."/>
            <person name="Savchenko A."/>
            <person name="Shiryaev A."/>
            <person name="Soop K."/>
            <person name="Spirin V."/>
            <person name="Szebenyi C."/>
            <person name="Tomsovsky M."/>
            <person name="Tulloss R.E."/>
            <person name="Uehling J."/>
            <person name="Grigoriev I.V."/>
            <person name="Vagvolgyi C."/>
            <person name="Papp T."/>
            <person name="Martin F.M."/>
            <person name="Miettinen O."/>
            <person name="Hibbett D.S."/>
            <person name="Nagy L.G."/>
        </authorList>
    </citation>
    <scope>NUCLEOTIDE SEQUENCE [LARGE SCALE GENOMIC DNA]</scope>
    <source>
        <strain evidence="2 3">FP101781</strain>
    </source>
</reference>
<dbReference type="Proteomes" id="UP000298030">
    <property type="component" value="Unassembled WGS sequence"/>
</dbReference>
<dbReference type="OrthoDB" id="3121866at2759"/>
<feature type="compositionally biased region" description="Polar residues" evidence="1">
    <location>
        <begin position="7"/>
        <end position="57"/>
    </location>
</feature>
<evidence type="ECO:0000313" key="3">
    <source>
        <dbReference type="Proteomes" id="UP000298030"/>
    </source>
</evidence>